<dbReference type="PANTHER" id="PTHR10173:SF52">
    <property type="entry name" value="METHIONINE-R-SULFOXIDE REDUCTASE B1"/>
    <property type="match status" value="1"/>
</dbReference>
<feature type="binding site" evidence="6">
    <location>
        <position position="90"/>
    </location>
    <ligand>
        <name>Zn(2+)</name>
        <dbReference type="ChEBI" id="CHEBI:29105"/>
    </ligand>
</feature>
<dbReference type="SUPFAM" id="SSF51316">
    <property type="entry name" value="Mss4-like"/>
    <property type="match status" value="1"/>
</dbReference>
<evidence type="ECO:0000256" key="1">
    <source>
        <dbReference type="ARBA" id="ARBA00007174"/>
    </source>
</evidence>
<dbReference type="GO" id="GO:0006979">
    <property type="term" value="P:response to oxidative stress"/>
    <property type="evidence" value="ECO:0007669"/>
    <property type="project" value="InterPro"/>
</dbReference>
<sequence>MKRYGILLLMLSLIGMGSGIAAKDGGQIRVFSVAQKGYVMTERVVKTDAEWRQQLTKEQYTVTRKKGTERAFANEYWNNHEQGIYRCVCCDLELFSSGAKYDSGTGWPSFTEPIDKANIRTVSDNTLFMRRTEVLCARCDAHLGHVFDDGPKPTGLRYCLNSAALRFVRSP</sequence>
<organism evidence="9 10">
    <name type="scientific">Geobacter argillaceus</name>
    <dbReference type="NCBI Taxonomy" id="345631"/>
    <lineage>
        <taxon>Bacteria</taxon>
        <taxon>Pseudomonadati</taxon>
        <taxon>Thermodesulfobacteriota</taxon>
        <taxon>Desulfuromonadia</taxon>
        <taxon>Geobacterales</taxon>
        <taxon>Geobacteraceae</taxon>
        <taxon>Geobacter</taxon>
    </lineage>
</organism>
<keyword evidence="10" id="KW-1185">Reference proteome</keyword>
<dbReference type="RefSeq" id="WP_211360517.1">
    <property type="nucleotide sequence ID" value="NZ_VLLN01000008.1"/>
</dbReference>
<keyword evidence="3 6" id="KW-0862">Zinc</keyword>
<evidence type="ECO:0000256" key="2">
    <source>
        <dbReference type="ARBA" id="ARBA00022723"/>
    </source>
</evidence>
<gene>
    <name evidence="6" type="primary">msrB</name>
    <name evidence="9" type="ORF">JN12_01579</name>
</gene>
<dbReference type="GO" id="GO:0033743">
    <property type="term" value="F:peptide-methionine (R)-S-oxide reductase activity"/>
    <property type="evidence" value="ECO:0007669"/>
    <property type="project" value="UniProtKB-UniRule"/>
</dbReference>
<feature type="binding site" evidence="6">
    <location>
        <position position="139"/>
    </location>
    <ligand>
        <name>Zn(2+)</name>
        <dbReference type="ChEBI" id="CHEBI:29105"/>
    </ligand>
</feature>
<dbReference type="InterPro" id="IPR011057">
    <property type="entry name" value="Mss4-like_sf"/>
</dbReference>
<evidence type="ECO:0000259" key="8">
    <source>
        <dbReference type="PROSITE" id="PS51790"/>
    </source>
</evidence>
<dbReference type="GO" id="GO:0030091">
    <property type="term" value="P:protein repair"/>
    <property type="evidence" value="ECO:0007669"/>
    <property type="project" value="InterPro"/>
</dbReference>
<comment type="similarity">
    <text evidence="1 6">Belongs to the MsrB Met sulfoxide reductase family.</text>
</comment>
<dbReference type="EC" id="1.8.4.12" evidence="6"/>
<proteinExistence type="inferred from homology"/>
<dbReference type="InterPro" id="IPR028427">
    <property type="entry name" value="Met_Sox_Rdtase_MsrB"/>
</dbReference>
<dbReference type="AlphaFoldDB" id="A0A562VNS7"/>
<evidence type="ECO:0000313" key="10">
    <source>
        <dbReference type="Proteomes" id="UP000319449"/>
    </source>
</evidence>
<dbReference type="HAMAP" id="MF_01400">
    <property type="entry name" value="MsrB"/>
    <property type="match status" value="1"/>
</dbReference>
<evidence type="ECO:0000256" key="6">
    <source>
        <dbReference type="HAMAP-Rule" id="MF_01400"/>
    </source>
</evidence>
<dbReference type="Pfam" id="PF01641">
    <property type="entry name" value="SelR"/>
    <property type="match status" value="1"/>
</dbReference>
<dbReference type="GO" id="GO:0005737">
    <property type="term" value="C:cytoplasm"/>
    <property type="evidence" value="ECO:0007669"/>
    <property type="project" value="TreeGrafter"/>
</dbReference>
<reference evidence="9 10" key="1">
    <citation type="submission" date="2019-07" db="EMBL/GenBank/DDBJ databases">
        <title>Genomic Encyclopedia of Archaeal and Bacterial Type Strains, Phase II (KMG-II): from individual species to whole genera.</title>
        <authorList>
            <person name="Goeker M."/>
        </authorList>
    </citation>
    <scope>NUCLEOTIDE SEQUENCE [LARGE SCALE GENOMIC DNA]</scope>
    <source>
        <strain evidence="9 10">ATCC BAA-1139</strain>
    </source>
</reference>
<evidence type="ECO:0000256" key="3">
    <source>
        <dbReference type="ARBA" id="ARBA00022833"/>
    </source>
</evidence>
<dbReference type="InterPro" id="IPR002579">
    <property type="entry name" value="Met_Sox_Rdtase_MsrB_dom"/>
</dbReference>
<evidence type="ECO:0000256" key="4">
    <source>
        <dbReference type="ARBA" id="ARBA00023002"/>
    </source>
</evidence>
<dbReference type="Proteomes" id="UP000319449">
    <property type="component" value="Unassembled WGS sequence"/>
</dbReference>
<feature type="chain" id="PRO_5022079152" description="Peptide methionine sulfoxide reductase MsrB" evidence="7">
    <location>
        <begin position="22"/>
        <end position="171"/>
    </location>
</feature>
<evidence type="ECO:0000256" key="5">
    <source>
        <dbReference type="ARBA" id="ARBA00048488"/>
    </source>
</evidence>
<dbReference type="Gene3D" id="2.170.150.20">
    <property type="entry name" value="Peptide methionine sulfoxide reductase"/>
    <property type="match status" value="1"/>
</dbReference>
<comment type="caution">
    <text evidence="9">The sequence shown here is derived from an EMBL/GenBank/DDBJ whole genome shotgun (WGS) entry which is preliminary data.</text>
</comment>
<feature type="binding site" evidence="6">
    <location>
        <position position="87"/>
    </location>
    <ligand>
        <name>Zn(2+)</name>
        <dbReference type="ChEBI" id="CHEBI:29105"/>
    </ligand>
</feature>
<feature type="signal peptide" evidence="7">
    <location>
        <begin position="1"/>
        <end position="21"/>
    </location>
</feature>
<comment type="cofactor">
    <cofactor evidence="6">
        <name>Zn(2+)</name>
        <dbReference type="ChEBI" id="CHEBI:29105"/>
    </cofactor>
    <text evidence="6">Binds 1 zinc ion per subunit. The zinc ion is important for the structural integrity of the protein.</text>
</comment>
<accession>A0A562VNS7</accession>
<dbReference type="EMBL" id="VLLN01000008">
    <property type="protein sequence ID" value="TWJ19462.1"/>
    <property type="molecule type" value="Genomic_DNA"/>
</dbReference>
<evidence type="ECO:0000313" key="9">
    <source>
        <dbReference type="EMBL" id="TWJ19462.1"/>
    </source>
</evidence>
<feature type="domain" description="MsrB" evidence="8">
    <location>
        <begin position="48"/>
        <end position="170"/>
    </location>
</feature>
<dbReference type="GO" id="GO:0008270">
    <property type="term" value="F:zinc ion binding"/>
    <property type="evidence" value="ECO:0007669"/>
    <property type="project" value="UniProtKB-UniRule"/>
</dbReference>
<keyword evidence="2 6" id="KW-0479">Metal-binding</keyword>
<dbReference type="PROSITE" id="PS51790">
    <property type="entry name" value="MSRB"/>
    <property type="match status" value="1"/>
</dbReference>
<keyword evidence="4 6" id="KW-0560">Oxidoreductase</keyword>
<feature type="binding site" evidence="6">
    <location>
        <position position="136"/>
    </location>
    <ligand>
        <name>Zn(2+)</name>
        <dbReference type="ChEBI" id="CHEBI:29105"/>
    </ligand>
</feature>
<protein>
    <recommendedName>
        <fullName evidence="6">Peptide methionine sulfoxide reductase MsrB</fullName>
        <ecNumber evidence="6">1.8.4.12</ecNumber>
    </recommendedName>
    <alternativeName>
        <fullName evidence="6">Peptide-methionine (R)-S-oxide reductase</fullName>
    </alternativeName>
</protein>
<keyword evidence="7" id="KW-0732">Signal</keyword>
<feature type="active site" description="Nucleophile" evidence="6">
    <location>
        <position position="159"/>
    </location>
</feature>
<name>A0A562VNS7_9BACT</name>
<dbReference type="FunFam" id="2.170.150.20:FF:000001">
    <property type="entry name" value="Peptide methionine sulfoxide reductase MsrB"/>
    <property type="match status" value="1"/>
</dbReference>
<dbReference type="PANTHER" id="PTHR10173">
    <property type="entry name" value="METHIONINE SULFOXIDE REDUCTASE"/>
    <property type="match status" value="1"/>
</dbReference>
<evidence type="ECO:0000256" key="7">
    <source>
        <dbReference type="SAM" id="SignalP"/>
    </source>
</evidence>
<dbReference type="NCBIfam" id="TIGR00357">
    <property type="entry name" value="peptide-methionine (R)-S-oxide reductase MsrB"/>
    <property type="match status" value="1"/>
</dbReference>
<comment type="catalytic activity">
    <reaction evidence="5 6">
        <text>L-methionyl-[protein] + [thioredoxin]-disulfide + H2O = L-methionyl-(R)-S-oxide-[protein] + [thioredoxin]-dithiol</text>
        <dbReference type="Rhea" id="RHEA:24164"/>
        <dbReference type="Rhea" id="RHEA-COMP:10698"/>
        <dbReference type="Rhea" id="RHEA-COMP:10700"/>
        <dbReference type="Rhea" id="RHEA-COMP:12313"/>
        <dbReference type="Rhea" id="RHEA-COMP:12314"/>
        <dbReference type="ChEBI" id="CHEBI:15377"/>
        <dbReference type="ChEBI" id="CHEBI:16044"/>
        <dbReference type="ChEBI" id="CHEBI:29950"/>
        <dbReference type="ChEBI" id="CHEBI:45764"/>
        <dbReference type="ChEBI" id="CHEBI:50058"/>
        <dbReference type="EC" id="1.8.4.12"/>
    </reaction>
</comment>